<gene>
    <name evidence="2" type="ORF">L207DRAFT_569033</name>
</gene>
<feature type="region of interest" description="Disordered" evidence="1">
    <location>
        <begin position="396"/>
        <end position="480"/>
    </location>
</feature>
<evidence type="ECO:0000313" key="3">
    <source>
        <dbReference type="Proteomes" id="UP000235786"/>
    </source>
</evidence>
<feature type="compositionally biased region" description="Polar residues" evidence="1">
    <location>
        <begin position="231"/>
        <end position="241"/>
    </location>
</feature>
<feature type="compositionally biased region" description="Polar residues" evidence="1">
    <location>
        <begin position="195"/>
        <end position="209"/>
    </location>
</feature>
<dbReference type="EMBL" id="KZ613950">
    <property type="protein sequence ID" value="PMD36885.1"/>
    <property type="molecule type" value="Genomic_DNA"/>
</dbReference>
<feature type="compositionally biased region" description="Polar residues" evidence="1">
    <location>
        <begin position="465"/>
        <end position="480"/>
    </location>
</feature>
<feature type="compositionally biased region" description="Basic and acidic residues" evidence="1">
    <location>
        <begin position="113"/>
        <end position="134"/>
    </location>
</feature>
<reference evidence="2 3" key="1">
    <citation type="submission" date="2016-04" db="EMBL/GenBank/DDBJ databases">
        <title>A degradative enzymes factory behind the ericoid mycorrhizal symbiosis.</title>
        <authorList>
            <consortium name="DOE Joint Genome Institute"/>
            <person name="Martino E."/>
            <person name="Morin E."/>
            <person name="Grelet G."/>
            <person name="Kuo A."/>
            <person name="Kohler A."/>
            <person name="Daghino S."/>
            <person name="Barry K."/>
            <person name="Choi C."/>
            <person name="Cichocki N."/>
            <person name="Clum A."/>
            <person name="Copeland A."/>
            <person name="Hainaut M."/>
            <person name="Haridas S."/>
            <person name="Labutti K."/>
            <person name="Lindquist E."/>
            <person name="Lipzen A."/>
            <person name="Khouja H.-R."/>
            <person name="Murat C."/>
            <person name="Ohm R."/>
            <person name="Olson A."/>
            <person name="Spatafora J."/>
            <person name="Veneault-Fourrey C."/>
            <person name="Henrissat B."/>
            <person name="Grigoriev I."/>
            <person name="Martin F."/>
            <person name="Perotto S."/>
        </authorList>
    </citation>
    <scope>NUCLEOTIDE SEQUENCE [LARGE SCALE GENOMIC DNA]</scope>
    <source>
        <strain evidence="2 3">F</strain>
    </source>
</reference>
<dbReference type="InterPro" id="IPR021109">
    <property type="entry name" value="Peptidase_aspartic_dom_sf"/>
</dbReference>
<dbReference type="Gene3D" id="2.40.70.10">
    <property type="entry name" value="Acid Proteases"/>
    <property type="match status" value="1"/>
</dbReference>
<protein>
    <submittedName>
        <fullName evidence="2">Uncharacterized protein</fullName>
    </submittedName>
</protein>
<name>A0A2J6REE6_HYAVF</name>
<dbReference type="CDD" id="cd00303">
    <property type="entry name" value="retropepsin_like"/>
    <property type="match status" value="1"/>
</dbReference>
<feature type="region of interest" description="Disordered" evidence="1">
    <location>
        <begin position="524"/>
        <end position="547"/>
    </location>
</feature>
<evidence type="ECO:0000313" key="2">
    <source>
        <dbReference type="EMBL" id="PMD36885.1"/>
    </source>
</evidence>
<organism evidence="2 3">
    <name type="scientific">Hyaloscypha variabilis (strain UAMH 11265 / GT02V1 / F)</name>
    <name type="common">Meliniomyces variabilis</name>
    <dbReference type="NCBI Taxonomy" id="1149755"/>
    <lineage>
        <taxon>Eukaryota</taxon>
        <taxon>Fungi</taxon>
        <taxon>Dikarya</taxon>
        <taxon>Ascomycota</taxon>
        <taxon>Pezizomycotina</taxon>
        <taxon>Leotiomycetes</taxon>
        <taxon>Helotiales</taxon>
        <taxon>Hyaloscyphaceae</taxon>
        <taxon>Hyaloscypha</taxon>
        <taxon>Hyaloscypha variabilis</taxon>
    </lineage>
</organism>
<feature type="region of interest" description="Disordered" evidence="1">
    <location>
        <begin position="194"/>
        <end position="253"/>
    </location>
</feature>
<evidence type="ECO:0000256" key="1">
    <source>
        <dbReference type="SAM" id="MobiDB-lite"/>
    </source>
</evidence>
<feature type="compositionally biased region" description="Polar residues" evidence="1">
    <location>
        <begin position="430"/>
        <end position="448"/>
    </location>
</feature>
<dbReference type="Proteomes" id="UP000235786">
    <property type="component" value="Unassembled WGS sequence"/>
</dbReference>
<dbReference type="OrthoDB" id="4493271at2759"/>
<keyword evidence="3" id="KW-1185">Reference proteome</keyword>
<feature type="compositionally biased region" description="Basic and acidic residues" evidence="1">
    <location>
        <begin position="396"/>
        <end position="419"/>
    </location>
</feature>
<feature type="region of interest" description="Disordered" evidence="1">
    <location>
        <begin position="108"/>
        <end position="134"/>
    </location>
</feature>
<sequence>MDPIFLYSGLRDLSTSLATIVNVAHDSKAGQKTLDSTLKELPILFALLKEIMDGVLKAQRAIPQSATLAFQQCQVDLDDVITCLSQRGLMGKGHGGFSHLQARLSDHSLGSESSDKSEETVKPKTPPKERRSLRERLHLMNVQSLAAAVKSFKESVLLLRYIAMDFQTQTLLLAQSDQQQDLLNEVRAIRPKFQSPASLSRDGSTAEENTSVDEPKYAPELNDSPTKTHHQSSIFSDSVSYHTPKRRPSEYGRLEVKNFSTRFNVTVGIPRLTSKHNEPPQPDYILARAVSDTGSANSTISHKMITRHNIGHLTQKLGRKKEWTLADGNGKMNSEATVKLTWYNTHDAMRSYTTEFYIVEVDIYDILLGGDFYREYGPLKGDGSKEQFMMGHFDIPWRSREQRKREKDAEQAAQKDAKAKLQQGRENAKKGSQNSSTNLSPVTENTEASVLGISQDPASKPTAAVNGTNANAPQQANGNVLSLKSNGQNVAANPLIASPQLTAAKSTMPIINALTFEDNITSPIGTRPGRHDAETPPKTPEQGPQTADLAMPNGKALLGRSVEDVSGVSEENGKLKEVASEGVPVVSGSRAVEI</sequence>
<accession>A0A2J6REE6</accession>
<dbReference type="AlphaFoldDB" id="A0A2J6REE6"/>
<proteinExistence type="predicted"/>